<dbReference type="PANTHER" id="PTHR30365:SF14">
    <property type="entry name" value="CYTOCHROME BD MENAQUINOL OXIDASE SUBUNIT I-RELATED"/>
    <property type="match status" value="1"/>
</dbReference>
<dbReference type="GO" id="GO:0020037">
    <property type="term" value="F:heme binding"/>
    <property type="evidence" value="ECO:0007669"/>
    <property type="project" value="TreeGrafter"/>
</dbReference>
<dbReference type="AlphaFoldDB" id="A0A2X2CVW9"/>
<protein>
    <submittedName>
        <fullName evidence="13">Cytochrome bd ubiquinol oxidase subunit I</fullName>
        <ecNumber evidence="13">1.10.3.-</ecNumber>
    </submittedName>
</protein>
<evidence type="ECO:0000256" key="2">
    <source>
        <dbReference type="ARBA" id="ARBA00009819"/>
    </source>
</evidence>
<keyword evidence="6 12" id="KW-0812">Transmembrane</keyword>
<keyword evidence="11 12" id="KW-0472">Membrane</keyword>
<name>A0A2X2CVW9_PSELU</name>
<keyword evidence="7 12" id="KW-0479">Metal-binding</keyword>
<evidence type="ECO:0000256" key="9">
    <source>
        <dbReference type="ARBA" id="ARBA00022989"/>
    </source>
</evidence>
<dbReference type="PANTHER" id="PTHR30365">
    <property type="entry name" value="CYTOCHROME D UBIQUINOL OXIDASE"/>
    <property type="match status" value="1"/>
</dbReference>
<organism evidence="13 14">
    <name type="scientific">Pseudomonas luteola</name>
    <dbReference type="NCBI Taxonomy" id="47886"/>
    <lineage>
        <taxon>Bacteria</taxon>
        <taxon>Pseudomonadati</taxon>
        <taxon>Pseudomonadota</taxon>
        <taxon>Gammaproteobacteria</taxon>
        <taxon>Pseudomonadales</taxon>
        <taxon>Pseudomonadaceae</taxon>
        <taxon>Pseudomonas</taxon>
    </lineage>
</organism>
<comment type="similarity">
    <text evidence="2 12">Belongs to the cytochrome ubiquinol oxidase subunit 1 family.</text>
</comment>
<dbReference type="GO" id="GO:0046872">
    <property type="term" value="F:metal ion binding"/>
    <property type="evidence" value="ECO:0007669"/>
    <property type="project" value="UniProtKB-UniRule"/>
</dbReference>
<evidence type="ECO:0000256" key="3">
    <source>
        <dbReference type="ARBA" id="ARBA00022448"/>
    </source>
</evidence>
<feature type="transmembrane region" description="Helical" evidence="12">
    <location>
        <begin position="98"/>
        <end position="121"/>
    </location>
</feature>
<feature type="transmembrane region" description="Helical" evidence="12">
    <location>
        <begin position="324"/>
        <end position="348"/>
    </location>
</feature>
<evidence type="ECO:0000256" key="4">
    <source>
        <dbReference type="ARBA" id="ARBA00022475"/>
    </source>
</evidence>
<feature type="transmembrane region" description="Helical" evidence="12">
    <location>
        <begin position="222"/>
        <end position="239"/>
    </location>
</feature>
<evidence type="ECO:0000256" key="7">
    <source>
        <dbReference type="ARBA" id="ARBA00022723"/>
    </source>
</evidence>
<keyword evidence="3 12" id="KW-0813">Transport</keyword>
<evidence type="ECO:0000256" key="10">
    <source>
        <dbReference type="ARBA" id="ARBA00023004"/>
    </source>
</evidence>
<keyword evidence="8 12" id="KW-0249">Electron transport</keyword>
<dbReference type="Pfam" id="PF01654">
    <property type="entry name" value="Cyt_bd_oxida_I"/>
    <property type="match status" value="1"/>
</dbReference>
<accession>A0A2X2CVW9</accession>
<keyword evidence="10 12" id="KW-0408">Iron</keyword>
<evidence type="ECO:0000256" key="5">
    <source>
        <dbReference type="ARBA" id="ARBA00022617"/>
    </source>
</evidence>
<keyword evidence="9 12" id="KW-1133">Transmembrane helix</keyword>
<dbReference type="GO" id="GO:0009055">
    <property type="term" value="F:electron transfer activity"/>
    <property type="evidence" value="ECO:0007669"/>
    <property type="project" value="UniProtKB-UniRule"/>
</dbReference>
<keyword evidence="4 12" id="KW-1003">Cell membrane</keyword>
<dbReference type="PIRSF" id="PIRSF006446">
    <property type="entry name" value="Cyt_quinol_oxidase_1"/>
    <property type="match status" value="1"/>
</dbReference>
<dbReference type="InterPro" id="IPR002585">
    <property type="entry name" value="Cyt-d_ubiquinol_oxidase_su_1"/>
</dbReference>
<feature type="transmembrane region" description="Helical" evidence="12">
    <location>
        <begin position="186"/>
        <end position="210"/>
    </location>
</feature>
<dbReference type="EC" id="1.10.3.-" evidence="13"/>
<comment type="subcellular location">
    <subcellularLocation>
        <location evidence="12">Cell inner membrane</location>
    </subcellularLocation>
    <subcellularLocation>
        <location evidence="1">Cell membrane</location>
        <topology evidence="1">Multi-pass membrane protein</topology>
    </subcellularLocation>
</comment>
<sequence length="457" mass="50358">MDVTDPALQIARAQFGITIGFHIVLAAFSIGLANFLMALEGLWLWKRQQAYLDLYKFWLKIFALNVAVGTVSGVVMEFEFGTNWGRLSTQAGSIIGPLMFYEVMVAFFLEAGFLGVMLFGMKKVGPKLHFFTTCAVAVGSLFSAFWILAANSWMHTPAGYSIGPDGRFVPEEWLAIIFNPSFPYRFVHMTFAAFLGTAFMVGAVGAWHLLRDASNPRARIMFSMAMWVVAIVGPLQIIAGDLHGENTLEHQPQKVAAMEGSWNRPAPGEGEPLRLFAVPDMDQQRNHFELAIPHIGSLYLRHNWTGTIQSLSEFPASDLPPVPIVFFAFRLMVGLGLLMATVGIASLIVRTRGRLYTARWLHWIVLPMGPAGFIAMLAGWVVTETGRQPFTVYGLLRTADSSSAQSFSFVMTSTLSILAAYVIVFGIGLLYMLRAMARAPRADEKGPEPSLANETGE</sequence>
<evidence type="ECO:0000256" key="1">
    <source>
        <dbReference type="ARBA" id="ARBA00004651"/>
    </source>
</evidence>
<dbReference type="Proteomes" id="UP000250443">
    <property type="component" value="Unassembled WGS sequence"/>
</dbReference>
<evidence type="ECO:0000256" key="6">
    <source>
        <dbReference type="ARBA" id="ARBA00022692"/>
    </source>
</evidence>
<dbReference type="GO" id="GO:0016682">
    <property type="term" value="F:oxidoreductase activity, acting on diphenols and related substances as donors, oxygen as acceptor"/>
    <property type="evidence" value="ECO:0007669"/>
    <property type="project" value="TreeGrafter"/>
</dbReference>
<dbReference type="GO" id="GO:0070069">
    <property type="term" value="C:cytochrome complex"/>
    <property type="evidence" value="ECO:0007669"/>
    <property type="project" value="UniProtKB-UniRule"/>
</dbReference>
<feature type="transmembrane region" description="Helical" evidence="12">
    <location>
        <begin position="128"/>
        <end position="149"/>
    </location>
</feature>
<evidence type="ECO:0000256" key="11">
    <source>
        <dbReference type="ARBA" id="ARBA00023136"/>
    </source>
</evidence>
<dbReference type="GO" id="GO:0019646">
    <property type="term" value="P:aerobic electron transport chain"/>
    <property type="evidence" value="ECO:0007669"/>
    <property type="project" value="InterPro"/>
</dbReference>
<proteinExistence type="inferred from homology"/>
<keyword evidence="5 12" id="KW-0349">Heme</keyword>
<dbReference type="RefSeq" id="WP_010796187.1">
    <property type="nucleotide sequence ID" value="NZ_UAUF01000014.1"/>
</dbReference>
<evidence type="ECO:0000313" key="14">
    <source>
        <dbReference type="Proteomes" id="UP000250443"/>
    </source>
</evidence>
<dbReference type="EMBL" id="UAUF01000014">
    <property type="protein sequence ID" value="SPZ12407.1"/>
    <property type="molecule type" value="Genomic_DNA"/>
</dbReference>
<keyword evidence="13" id="KW-0560">Oxidoreductase</keyword>
<feature type="transmembrane region" description="Helical" evidence="12">
    <location>
        <begin position="20"/>
        <end position="45"/>
    </location>
</feature>
<dbReference type="GO" id="GO:0005886">
    <property type="term" value="C:plasma membrane"/>
    <property type="evidence" value="ECO:0007669"/>
    <property type="project" value="UniProtKB-SubCell"/>
</dbReference>
<gene>
    <name evidence="13" type="primary">appC_2</name>
    <name evidence="13" type="ORF">NCTC11842_04443</name>
</gene>
<feature type="transmembrane region" description="Helical" evidence="12">
    <location>
        <begin position="407"/>
        <end position="433"/>
    </location>
</feature>
<feature type="transmembrane region" description="Helical" evidence="12">
    <location>
        <begin position="57"/>
        <end position="78"/>
    </location>
</feature>
<feature type="transmembrane region" description="Helical" evidence="12">
    <location>
        <begin position="360"/>
        <end position="382"/>
    </location>
</feature>
<reference evidence="13 14" key="1">
    <citation type="submission" date="2018-06" db="EMBL/GenBank/DDBJ databases">
        <authorList>
            <consortium name="Pathogen Informatics"/>
            <person name="Doyle S."/>
        </authorList>
    </citation>
    <scope>NUCLEOTIDE SEQUENCE [LARGE SCALE GENOMIC DNA]</scope>
    <source>
        <strain evidence="13 14">NCTC11842</strain>
    </source>
</reference>
<evidence type="ECO:0000256" key="12">
    <source>
        <dbReference type="PIRNR" id="PIRNR006446"/>
    </source>
</evidence>
<evidence type="ECO:0000256" key="8">
    <source>
        <dbReference type="ARBA" id="ARBA00022982"/>
    </source>
</evidence>
<evidence type="ECO:0000313" key="13">
    <source>
        <dbReference type="EMBL" id="SPZ12407.1"/>
    </source>
</evidence>